<reference evidence="2" key="1">
    <citation type="journal article" date="2004" name="Nature">
        <title>Genome duplication in the teleost fish Tetraodon nigroviridis reveals the early vertebrate proto-karyotype.</title>
        <authorList>
            <person name="Jaillon O."/>
            <person name="Aury J.-M."/>
            <person name="Brunet F."/>
            <person name="Petit J.-L."/>
            <person name="Stange-Thomann N."/>
            <person name="Mauceli E."/>
            <person name="Bouneau L."/>
            <person name="Fischer C."/>
            <person name="Ozouf-Costaz C."/>
            <person name="Bernot A."/>
            <person name="Nicaud S."/>
            <person name="Jaffe D."/>
            <person name="Fisher S."/>
            <person name="Lutfalla G."/>
            <person name="Dossat C."/>
            <person name="Segurens B."/>
            <person name="Dasilva C."/>
            <person name="Salanoubat M."/>
            <person name="Levy M."/>
            <person name="Boudet N."/>
            <person name="Castellano S."/>
            <person name="Anthouard V."/>
            <person name="Jubin C."/>
            <person name="Castelli V."/>
            <person name="Katinka M."/>
            <person name="Vacherie B."/>
            <person name="Biemont C."/>
            <person name="Skalli Z."/>
            <person name="Cattolico L."/>
            <person name="Poulain J."/>
            <person name="De Berardinis V."/>
            <person name="Cruaud C."/>
            <person name="Duprat S."/>
            <person name="Brottier P."/>
            <person name="Coutanceau J.-P."/>
            <person name="Gouzy J."/>
            <person name="Parra G."/>
            <person name="Lardier G."/>
            <person name="Chapple C."/>
            <person name="McKernan K.J."/>
            <person name="McEwan P."/>
            <person name="Bosak S."/>
            <person name="Kellis M."/>
            <person name="Volff J.-N."/>
            <person name="Guigo R."/>
            <person name="Zody M.C."/>
            <person name="Mesirov J."/>
            <person name="Lindblad-Toh K."/>
            <person name="Birren B."/>
            <person name="Nusbaum C."/>
            <person name="Kahn D."/>
            <person name="Robinson-Rechavi M."/>
            <person name="Laudet V."/>
            <person name="Schachter V."/>
            <person name="Quetier F."/>
            <person name="Saurin W."/>
            <person name="Scarpelli C."/>
            <person name="Wincker P."/>
            <person name="Lander E.S."/>
            <person name="Weissenbach J."/>
            <person name="Roest Crollius H."/>
        </authorList>
    </citation>
    <scope>NUCLEOTIDE SEQUENCE [LARGE SCALE GENOMIC DNA]</scope>
</reference>
<dbReference type="AlphaFoldDB" id="Q4TAM2"/>
<accession>Q4TAM2</accession>
<gene>
    <name evidence="2" type="ORF">GSTENG00004135001</name>
</gene>
<dbReference type="OrthoDB" id="6129702at2759"/>
<proteinExistence type="predicted"/>
<protein>
    <submittedName>
        <fullName evidence="2">Chromosome undetermined SCAF7283, whole genome shotgun sequence</fullName>
    </submittedName>
</protein>
<dbReference type="KEGG" id="tng:GSTEN00004135G001"/>
<feature type="region of interest" description="Disordered" evidence="1">
    <location>
        <begin position="1"/>
        <end position="22"/>
    </location>
</feature>
<dbReference type="EMBL" id="CAAE01007283">
    <property type="protein sequence ID" value="CAF90060.1"/>
    <property type="molecule type" value="Genomic_DNA"/>
</dbReference>
<name>Q4TAM2_TETNG</name>
<evidence type="ECO:0000313" key="2">
    <source>
        <dbReference type="EMBL" id="CAF90060.1"/>
    </source>
</evidence>
<organism evidence="2">
    <name type="scientific">Tetraodon nigroviridis</name>
    <name type="common">Spotted green pufferfish</name>
    <name type="synonym">Chelonodon nigroviridis</name>
    <dbReference type="NCBI Taxonomy" id="99883"/>
    <lineage>
        <taxon>Eukaryota</taxon>
        <taxon>Metazoa</taxon>
        <taxon>Chordata</taxon>
        <taxon>Craniata</taxon>
        <taxon>Vertebrata</taxon>
        <taxon>Euteleostomi</taxon>
        <taxon>Actinopterygii</taxon>
        <taxon>Neopterygii</taxon>
        <taxon>Teleostei</taxon>
        <taxon>Neoteleostei</taxon>
        <taxon>Acanthomorphata</taxon>
        <taxon>Eupercaria</taxon>
        <taxon>Tetraodontiformes</taxon>
        <taxon>Tetradontoidea</taxon>
        <taxon>Tetraodontidae</taxon>
        <taxon>Tetraodon</taxon>
    </lineage>
</organism>
<sequence length="270" mass="28591">MEATPPRGPVGGAEVPDAEKPSVPLNSLKMMFETGENLANKASPPPWLMGVSQRSVEGTSASFSSIGRVHITPGLRFLGPGGHTRHSSMSSGRSEIGPGFTFTFRTLDETTASPAEECSSQERPPWSTCSQWPLLQWSEPTSAAFWSGLVFSSRTGLHFSAGSSSVVLLALLHRPAQQESRDQSGGTRTESMEQLLADGSLAESTPLRDRMALYQAAISKQEGTPSSVNADLLDGFCGKQKENVPPSGLDSVRRGRPSGTCVTRAGEAAG</sequence>
<evidence type="ECO:0000256" key="1">
    <source>
        <dbReference type="SAM" id="MobiDB-lite"/>
    </source>
</evidence>
<feature type="region of interest" description="Disordered" evidence="1">
    <location>
        <begin position="242"/>
        <end position="270"/>
    </location>
</feature>
<reference evidence="2" key="2">
    <citation type="submission" date="2004-02" db="EMBL/GenBank/DDBJ databases">
        <authorList>
            <consortium name="Genoscope"/>
            <consortium name="Whitehead Institute Centre for Genome Research"/>
        </authorList>
    </citation>
    <scope>NUCLEOTIDE SEQUENCE</scope>
</reference>